<dbReference type="PANTHER" id="PTHR34148">
    <property type="entry name" value="ADENOSYLCOBINAMIDE-GDP RIBAZOLETRANSFERASE"/>
    <property type="match status" value="1"/>
</dbReference>
<dbReference type="PANTHER" id="PTHR34148:SF1">
    <property type="entry name" value="ADENOSYLCOBINAMIDE-GDP RIBAZOLETRANSFERASE"/>
    <property type="match status" value="1"/>
</dbReference>
<dbReference type="NCBIfam" id="TIGR00317">
    <property type="entry name" value="cobS"/>
    <property type="match status" value="1"/>
</dbReference>
<keyword evidence="9 19" id="KW-0808">Transferase</keyword>
<keyword evidence="8 19" id="KW-0169">Cobalamin biosynthesis</keyword>
<evidence type="ECO:0000256" key="13">
    <source>
        <dbReference type="ARBA" id="ARBA00023136"/>
    </source>
</evidence>
<comment type="catalytic activity">
    <reaction evidence="18 19">
        <text>alpha-ribazole 5'-phosphate + adenosylcob(III)inamide-GDP = adenosylcob(III)alamin 5'-phosphate + GMP + H(+)</text>
        <dbReference type="Rhea" id="RHEA:23560"/>
        <dbReference type="ChEBI" id="CHEBI:15378"/>
        <dbReference type="ChEBI" id="CHEBI:57918"/>
        <dbReference type="ChEBI" id="CHEBI:58115"/>
        <dbReference type="ChEBI" id="CHEBI:60487"/>
        <dbReference type="ChEBI" id="CHEBI:60493"/>
        <dbReference type="EC" id="2.7.8.26"/>
    </reaction>
</comment>
<reference evidence="20" key="1">
    <citation type="submission" date="2020-08" db="EMBL/GenBank/DDBJ databases">
        <authorList>
            <person name="Uke A."/>
            <person name="Chhe C."/>
            <person name="Baramee S."/>
            <person name="Kosugi A."/>
        </authorList>
    </citation>
    <scope>NUCLEOTIDE SEQUENCE</scope>
    <source>
        <strain evidence="20">DA-C8</strain>
    </source>
</reference>
<evidence type="ECO:0000256" key="11">
    <source>
        <dbReference type="ARBA" id="ARBA00022842"/>
    </source>
</evidence>
<evidence type="ECO:0000256" key="12">
    <source>
        <dbReference type="ARBA" id="ARBA00022989"/>
    </source>
</evidence>
<evidence type="ECO:0000256" key="14">
    <source>
        <dbReference type="ARBA" id="ARBA00025228"/>
    </source>
</evidence>
<comment type="subcellular location">
    <subcellularLocation>
        <location evidence="2 19">Cell membrane</location>
        <topology evidence="2 19">Multi-pass membrane protein</topology>
    </subcellularLocation>
</comment>
<evidence type="ECO:0000256" key="15">
    <source>
        <dbReference type="ARBA" id="ARBA00032605"/>
    </source>
</evidence>
<gene>
    <name evidence="19 20" type="primary">cobS</name>
    <name evidence="20" type="ORF">PRECH8_28020</name>
</gene>
<feature type="transmembrane region" description="Helical" evidence="19">
    <location>
        <begin position="115"/>
        <end position="137"/>
    </location>
</feature>
<evidence type="ECO:0000256" key="17">
    <source>
        <dbReference type="ARBA" id="ARBA00048623"/>
    </source>
</evidence>
<keyword evidence="11 19" id="KW-0460">Magnesium</keyword>
<evidence type="ECO:0000256" key="4">
    <source>
        <dbReference type="ARBA" id="ARBA00010561"/>
    </source>
</evidence>
<proteinExistence type="inferred from homology"/>
<dbReference type="GO" id="GO:0051073">
    <property type="term" value="F:adenosylcobinamide-GDP ribazoletransferase activity"/>
    <property type="evidence" value="ECO:0007669"/>
    <property type="project" value="UniProtKB-UniRule"/>
</dbReference>
<keyword evidence="10 19" id="KW-0812">Transmembrane</keyword>
<organism evidence="20 21">
    <name type="scientific">Insulibacter thermoxylanivorax</name>
    <dbReference type="NCBI Taxonomy" id="2749268"/>
    <lineage>
        <taxon>Bacteria</taxon>
        <taxon>Bacillati</taxon>
        <taxon>Bacillota</taxon>
        <taxon>Bacilli</taxon>
        <taxon>Bacillales</taxon>
        <taxon>Paenibacillaceae</taxon>
        <taxon>Insulibacter</taxon>
    </lineage>
</organism>
<evidence type="ECO:0000313" key="21">
    <source>
        <dbReference type="Proteomes" id="UP000654993"/>
    </source>
</evidence>
<dbReference type="EMBL" id="BMAQ01000048">
    <property type="protein sequence ID" value="GFR39506.1"/>
    <property type="molecule type" value="Genomic_DNA"/>
</dbReference>
<evidence type="ECO:0000256" key="2">
    <source>
        <dbReference type="ARBA" id="ARBA00004651"/>
    </source>
</evidence>
<comment type="catalytic activity">
    <reaction evidence="17 19">
        <text>alpha-ribazole + adenosylcob(III)inamide-GDP = adenosylcob(III)alamin + GMP + H(+)</text>
        <dbReference type="Rhea" id="RHEA:16049"/>
        <dbReference type="ChEBI" id="CHEBI:10329"/>
        <dbReference type="ChEBI" id="CHEBI:15378"/>
        <dbReference type="ChEBI" id="CHEBI:18408"/>
        <dbReference type="ChEBI" id="CHEBI:58115"/>
        <dbReference type="ChEBI" id="CHEBI:60487"/>
        <dbReference type="EC" id="2.7.8.26"/>
    </reaction>
</comment>
<dbReference type="Pfam" id="PF02654">
    <property type="entry name" value="CobS"/>
    <property type="match status" value="1"/>
</dbReference>
<evidence type="ECO:0000256" key="6">
    <source>
        <dbReference type="ARBA" id="ARBA00015850"/>
    </source>
</evidence>
<reference evidence="20" key="2">
    <citation type="journal article" date="2021" name="Data Brief">
        <title>Draft genome sequence data of the facultative, thermophilic, xylanolytic bacterium Paenibacillus sp. strain DA-C8.</title>
        <authorList>
            <person name="Chhe C."/>
            <person name="Uke A."/>
            <person name="Baramee S."/>
            <person name="Ungkulpasvich U."/>
            <person name="Tachaapaikoon C."/>
            <person name="Pason P."/>
            <person name="Waeonukul R."/>
            <person name="Ratanakhanokchai K."/>
            <person name="Kosugi A."/>
        </authorList>
    </citation>
    <scope>NUCLEOTIDE SEQUENCE</scope>
    <source>
        <strain evidence="20">DA-C8</strain>
    </source>
</reference>
<feature type="transmembrane region" description="Helical" evidence="19">
    <location>
        <begin position="222"/>
        <end position="241"/>
    </location>
</feature>
<keyword evidence="13 19" id="KW-0472">Membrane</keyword>
<dbReference type="InterPro" id="IPR003805">
    <property type="entry name" value="CobS"/>
</dbReference>
<comment type="cofactor">
    <cofactor evidence="1 19">
        <name>Mg(2+)</name>
        <dbReference type="ChEBI" id="CHEBI:18420"/>
    </cofactor>
</comment>
<evidence type="ECO:0000256" key="10">
    <source>
        <dbReference type="ARBA" id="ARBA00022692"/>
    </source>
</evidence>
<comment type="function">
    <text evidence="14 19">Joins adenosylcobinamide-GDP and alpha-ribazole to generate adenosylcobalamin (Ado-cobalamin). Also synthesizes adenosylcobalamin 5'-phosphate from adenosylcobinamide-GDP and alpha-ribazole 5'-phosphate.</text>
</comment>
<dbReference type="GO" id="GO:0008818">
    <property type="term" value="F:cobalamin 5'-phosphate synthase activity"/>
    <property type="evidence" value="ECO:0007669"/>
    <property type="project" value="UniProtKB-UniRule"/>
</dbReference>
<evidence type="ECO:0000313" key="20">
    <source>
        <dbReference type="EMBL" id="GFR39506.1"/>
    </source>
</evidence>
<evidence type="ECO:0000256" key="8">
    <source>
        <dbReference type="ARBA" id="ARBA00022573"/>
    </source>
</evidence>
<dbReference type="Proteomes" id="UP000654993">
    <property type="component" value="Unassembled WGS sequence"/>
</dbReference>
<dbReference type="HAMAP" id="MF_00719">
    <property type="entry name" value="CobS"/>
    <property type="match status" value="1"/>
</dbReference>
<feature type="transmembrane region" description="Helical" evidence="19">
    <location>
        <begin position="149"/>
        <end position="168"/>
    </location>
</feature>
<evidence type="ECO:0000256" key="9">
    <source>
        <dbReference type="ARBA" id="ARBA00022679"/>
    </source>
</evidence>
<feature type="transmembrane region" description="Helical" evidence="19">
    <location>
        <begin position="40"/>
        <end position="58"/>
    </location>
</feature>
<dbReference type="AlphaFoldDB" id="A0A916QEX0"/>
<evidence type="ECO:0000256" key="19">
    <source>
        <dbReference type="HAMAP-Rule" id="MF_00719"/>
    </source>
</evidence>
<sequence length="277" mass="30354">MGKSYIRRLIDACAAAFQLLTRIPVPYQPRYNEEVHRRSVVFYPLVGMVIGAVLMILYDGLPLLLPAEASAVLLLIVWIMLTGGLHLDGWMDTADGLLSHCSRERKLEIMKDSRVGAMGVIACVCYLLLKAALLHALIKESVVRLLPLWIIPIWSRFLMTAAIAWWPYARGEQGGMGALVQQAGNRHVLPALFTAVASSYLLWTLTLFIADVGLPLNQFTMFLIGAIVLTFTLGLGAAYVIGRKLGGQTGDTYGALNEWMELILLLAAVVAAVHVPI</sequence>
<keyword evidence="12 19" id="KW-1133">Transmembrane helix</keyword>
<evidence type="ECO:0000256" key="3">
    <source>
        <dbReference type="ARBA" id="ARBA00004663"/>
    </source>
</evidence>
<accession>A0A916QEX0</accession>
<feature type="transmembrane region" description="Helical" evidence="19">
    <location>
        <begin position="64"/>
        <end position="81"/>
    </location>
</feature>
<name>A0A916QEX0_9BACL</name>
<feature type="transmembrane region" description="Helical" evidence="19">
    <location>
        <begin position="188"/>
        <end position="210"/>
    </location>
</feature>
<feature type="transmembrane region" description="Helical" evidence="19">
    <location>
        <begin position="253"/>
        <end position="275"/>
    </location>
</feature>
<keyword evidence="7 19" id="KW-1003">Cell membrane</keyword>
<comment type="similarity">
    <text evidence="4 19">Belongs to the CobS family.</text>
</comment>
<dbReference type="GO" id="GO:0005886">
    <property type="term" value="C:plasma membrane"/>
    <property type="evidence" value="ECO:0007669"/>
    <property type="project" value="UniProtKB-SubCell"/>
</dbReference>
<evidence type="ECO:0000256" key="18">
    <source>
        <dbReference type="ARBA" id="ARBA00049504"/>
    </source>
</evidence>
<protein>
    <recommendedName>
        <fullName evidence="6 19">Adenosylcobinamide-GDP ribazoletransferase</fullName>
        <ecNumber evidence="5 19">2.7.8.26</ecNumber>
    </recommendedName>
    <alternativeName>
        <fullName evidence="16 19">Cobalamin synthase</fullName>
    </alternativeName>
    <alternativeName>
        <fullName evidence="15 19">Cobalamin-5'-phosphate synthase</fullName>
    </alternativeName>
</protein>
<comment type="pathway">
    <text evidence="3 19">Cofactor biosynthesis; adenosylcobalamin biosynthesis; adenosylcobalamin from cob(II)yrinate a,c-diamide: step 7/7.</text>
</comment>
<comment type="caution">
    <text evidence="20">The sequence shown here is derived from an EMBL/GenBank/DDBJ whole genome shotgun (WGS) entry which is preliminary data.</text>
</comment>
<evidence type="ECO:0000256" key="16">
    <source>
        <dbReference type="ARBA" id="ARBA00032853"/>
    </source>
</evidence>
<dbReference type="EC" id="2.7.8.26" evidence="5 19"/>
<evidence type="ECO:0000256" key="5">
    <source>
        <dbReference type="ARBA" id="ARBA00013200"/>
    </source>
</evidence>
<keyword evidence="21" id="KW-1185">Reference proteome</keyword>
<evidence type="ECO:0000256" key="7">
    <source>
        <dbReference type="ARBA" id="ARBA00022475"/>
    </source>
</evidence>
<dbReference type="GO" id="GO:0009236">
    <property type="term" value="P:cobalamin biosynthetic process"/>
    <property type="evidence" value="ECO:0007669"/>
    <property type="project" value="UniProtKB-UniRule"/>
</dbReference>
<dbReference type="RefSeq" id="WP_200967694.1">
    <property type="nucleotide sequence ID" value="NZ_BMAQ01000048.1"/>
</dbReference>
<evidence type="ECO:0000256" key="1">
    <source>
        <dbReference type="ARBA" id="ARBA00001946"/>
    </source>
</evidence>